<accession>A0A197K474</accession>
<evidence type="ECO:0000313" key="1">
    <source>
        <dbReference type="EMBL" id="OAQ31988.1"/>
    </source>
</evidence>
<reference evidence="1 2" key="1">
    <citation type="submission" date="2016-05" db="EMBL/GenBank/DDBJ databases">
        <title>Genome sequencing reveals origins of a unique bacterial endosymbiosis in the earliest lineages of terrestrial Fungi.</title>
        <authorList>
            <consortium name="DOE Joint Genome Institute"/>
            <person name="Uehling J."/>
            <person name="Gryganskyi A."/>
            <person name="Hameed K."/>
            <person name="Tschaplinski T."/>
            <person name="Misztal P."/>
            <person name="Wu S."/>
            <person name="Desiro A."/>
            <person name="Vande Pol N."/>
            <person name="Du Z.-Y."/>
            <person name="Zienkiewicz A."/>
            <person name="Zienkiewicz K."/>
            <person name="Morin E."/>
            <person name="Tisserant E."/>
            <person name="Splivallo R."/>
            <person name="Hainaut M."/>
            <person name="Henrissat B."/>
            <person name="Ohm R."/>
            <person name="Kuo A."/>
            <person name="Yan J."/>
            <person name="Lipzen A."/>
            <person name="Nolan M."/>
            <person name="Labutti K."/>
            <person name="Barry K."/>
            <person name="Goldstein A."/>
            <person name="Labbe J."/>
            <person name="Schadt C."/>
            <person name="Tuskan G."/>
            <person name="Grigoriev I."/>
            <person name="Martin F."/>
            <person name="Vilgalys R."/>
            <person name="Bonito G."/>
        </authorList>
    </citation>
    <scope>NUCLEOTIDE SEQUENCE [LARGE SCALE GENOMIC DNA]</scope>
    <source>
        <strain evidence="1 2">AG-77</strain>
    </source>
</reference>
<dbReference type="EMBL" id="KV442027">
    <property type="protein sequence ID" value="OAQ31988.1"/>
    <property type="molecule type" value="Genomic_DNA"/>
</dbReference>
<proteinExistence type="predicted"/>
<evidence type="ECO:0000313" key="2">
    <source>
        <dbReference type="Proteomes" id="UP000078512"/>
    </source>
</evidence>
<dbReference type="AlphaFoldDB" id="A0A197K474"/>
<dbReference type="Proteomes" id="UP000078512">
    <property type="component" value="Unassembled WGS sequence"/>
</dbReference>
<protein>
    <submittedName>
        <fullName evidence="1">Uncharacterized protein</fullName>
    </submittedName>
</protein>
<sequence length="137" mass="15732">MLERFYRQLGELTELEHLDLSAAPSPLTPASLREKGVFLGSFPGMLSLGNESMGRPGYLRLLEGWKKLKYLRGSVQVFTVETSGTVGQDEFAWMVDNWPCLRYAAFLLPRSGPWSRDKEHLPEIQWLRDRKPQLSLH</sequence>
<keyword evidence="2" id="KW-1185">Reference proteome</keyword>
<name>A0A197K474_9FUNG</name>
<gene>
    <name evidence="1" type="ORF">K457DRAFT_153946</name>
</gene>
<dbReference type="OrthoDB" id="2387242at2759"/>
<organism evidence="1 2">
    <name type="scientific">Linnemannia elongata AG-77</name>
    <dbReference type="NCBI Taxonomy" id="1314771"/>
    <lineage>
        <taxon>Eukaryota</taxon>
        <taxon>Fungi</taxon>
        <taxon>Fungi incertae sedis</taxon>
        <taxon>Mucoromycota</taxon>
        <taxon>Mortierellomycotina</taxon>
        <taxon>Mortierellomycetes</taxon>
        <taxon>Mortierellales</taxon>
        <taxon>Mortierellaceae</taxon>
        <taxon>Linnemannia</taxon>
    </lineage>
</organism>